<dbReference type="InterPro" id="IPR043129">
    <property type="entry name" value="ATPase_NBD"/>
</dbReference>
<dbReference type="InterPro" id="IPR036388">
    <property type="entry name" value="WH-like_DNA-bd_sf"/>
</dbReference>
<dbReference type="InterPro" id="IPR036390">
    <property type="entry name" value="WH_DNA-bd_sf"/>
</dbReference>
<evidence type="ECO:0000313" key="2">
    <source>
        <dbReference type="EMBL" id="PCC40420.1"/>
    </source>
</evidence>
<evidence type="ECO:0000256" key="1">
    <source>
        <dbReference type="ARBA" id="ARBA00006479"/>
    </source>
</evidence>
<dbReference type="Pfam" id="PF00480">
    <property type="entry name" value="ROK"/>
    <property type="match status" value="1"/>
</dbReference>
<dbReference type="InterPro" id="IPR000600">
    <property type="entry name" value="ROK"/>
</dbReference>
<dbReference type="Gene3D" id="3.30.420.40">
    <property type="match status" value="2"/>
</dbReference>
<dbReference type="CDD" id="cd23763">
    <property type="entry name" value="ASKHA_ATPase_ROK"/>
    <property type="match status" value="1"/>
</dbReference>
<comment type="similarity">
    <text evidence="1">Belongs to the ROK (NagC/XylR) family.</text>
</comment>
<organism evidence="2 3">
    <name type="scientific">Brachybacterium alimentarium</name>
    <dbReference type="NCBI Taxonomy" id="47845"/>
    <lineage>
        <taxon>Bacteria</taxon>
        <taxon>Bacillati</taxon>
        <taxon>Actinomycetota</taxon>
        <taxon>Actinomycetes</taxon>
        <taxon>Micrococcales</taxon>
        <taxon>Dermabacteraceae</taxon>
        <taxon>Brachybacterium</taxon>
    </lineage>
</organism>
<name>A0A2A3YM97_9MICO</name>
<reference evidence="2 3" key="1">
    <citation type="journal article" date="2017" name="Elife">
        <title>Extensive horizontal gene transfer in cheese-associated bacteria.</title>
        <authorList>
            <person name="Bonham K.S."/>
            <person name="Wolfe B.E."/>
            <person name="Dutton R.J."/>
        </authorList>
    </citation>
    <scope>NUCLEOTIDE SEQUENCE [LARGE SCALE GENOMIC DNA]</scope>
    <source>
        <strain evidence="2 3">341_9</strain>
    </source>
</reference>
<protein>
    <submittedName>
        <fullName evidence="2">Transcriptional regulator</fullName>
    </submittedName>
</protein>
<comment type="caution">
    <text evidence="2">The sequence shown here is derived from an EMBL/GenBank/DDBJ whole genome shotgun (WGS) entry which is preliminary data.</text>
</comment>
<dbReference type="SUPFAM" id="SSF53067">
    <property type="entry name" value="Actin-like ATPase domain"/>
    <property type="match status" value="1"/>
</dbReference>
<accession>A0A2A3YM97</accession>
<gene>
    <name evidence="2" type="ORF">CIK66_03845</name>
</gene>
<dbReference type="EMBL" id="NRGR01000007">
    <property type="protein sequence ID" value="PCC40420.1"/>
    <property type="molecule type" value="Genomic_DNA"/>
</dbReference>
<dbReference type="Gene3D" id="1.10.10.10">
    <property type="entry name" value="Winged helix-like DNA-binding domain superfamily/Winged helix DNA-binding domain"/>
    <property type="match status" value="1"/>
</dbReference>
<keyword evidence="3" id="KW-1185">Reference proteome</keyword>
<dbReference type="SUPFAM" id="SSF46785">
    <property type="entry name" value="Winged helix' DNA-binding domain"/>
    <property type="match status" value="1"/>
</dbReference>
<proteinExistence type="inferred from homology"/>
<evidence type="ECO:0000313" key="3">
    <source>
        <dbReference type="Proteomes" id="UP000218598"/>
    </source>
</evidence>
<dbReference type="AlphaFoldDB" id="A0A2A3YM97"/>
<dbReference type="PANTHER" id="PTHR18964:SF149">
    <property type="entry name" value="BIFUNCTIONAL UDP-N-ACETYLGLUCOSAMINE 2-EPIMERASE_N-ACETYLMANNOSAMINE KINASE"/>
    <property type="match status" value="1"/>
</dbReference>
<dbReference type="PANTHER" id="PTHR18964">
    <property type="entry name" value="ROK (REPRESSOR, ORF, KINASE) FAMILY"/>
    <property type="match status" value="1"/>
</dbReference>
<dbReference type="OrthoDB" id="37575at2"/>
<dbReference type="Proteomes" id="UP000218598">
    <property type="component" value="Unassembled WGS sequence"/>
</dbReference>
<sequence length="385" mass="39869">MRQANRQALLQHALFSEEFTAADAMGSTGLTRATVLGLCSDLESAGWLQEVAEERGDGAARRGRPARRFALRDDAAVIIGIDAGEHSLTARVADLRGREIAAARTAVGGAAVGAAARVEAVRQLIDCVVEEAGARTSRRLLTVVGVPAPVDGQGRSPHGENDFWPSMNPGFVDALDGEVLVENDANLAVIAEHSLGGSEHMGALLMGERFGAGLIVDGRLLRGADGGAGEMRFLDVVLEDSRGADGVAALARRWSVDALAAGQESPALSAIPRGELTAVDVFAAARAGDALAVAVLNRIGARVARIAAILASLLGVQRIVLAGAISEAIGPVLDHARAILPEITSEPLPELIASSLGRDVVVRGAIEHALSRLRADPLELLGPDL</sequence>